<comment type="cofactor">
    <cofactor evidence="1">
        <name>Zn(2+)</name>
        <dbReference type="ChEBI" id="CHEBI:29105"/>
    </cofactor>
</comment>
<dbReference type="AlphaFoldDB" id="E0NS92"/>
<dbReference type="InterPro" id="IPR042089">
    <property type="entry name" value="Peptidase_M13_dom_2"/>
</dbReference>
<dbReference type="eggNOG" id="COG3590">
    <property type="taxonomic scope" value="Bacteria"/>
</dbReference>
<evidence type="ECO:0000256" key="4">
    <source>
        <dbReference type="ARBA" id="ARBA00022723"/>
    </source>
</evidence>
<gene>
    <name evidence="11" type="primary">pepO</name>
    <name evidence="11" type="ORF">HMPREF0658_1043</name>
</gene>
<keyword evidence="4" id="KW-0479">Metal-binding</keyword>
<dbReference type="InterPro" id="IPR018497">
    <property type="entry name" value="Peptidase_M13_C"/>
</dbReference>
<evidence type="ECO:0000256" key="7">
    <source>
        <dbReference type="ARBA" id="ARBA00023049"/>
    </source>
</evidence>
<evidence type="ECO:0000313" key="12">
    <source>
        <dbReference type="Proteomes" id="UP000004394"/>
    </source>
</evidence>
<name>E0NS92_9BACT</name>
<dbReference type="InterPro" id="IPR000718">
    <property type="entry name" value="Peptidase_M13"/>
</dbReference>
<comment type="caution">
    <text evidence="11">The sequence shown here is derived from an EMBL/GenBank/DDBJ whole genome shotgun (WGS) entry which is preliminary data.</text>
</comment>
<dbReference type="PROSITE" id="PS51885">
    <property type="entry name" value="NEPRILYSIN"/>
    <property type="match status" value="1"/>
</dbReference>
<proteinExistence type="inferred from homology"/>
<dbReference type="PRINTS" id="PR00786">
    <property type="entry name" value="NEPRILYSIN"/>
</dbReference>
<feature type="chain" id="PRO_5003138292" evidence="8">
    <location>
        <begin position="22"/>
        <end position="679"/>
    </location>
</feature>
<evidence type="ECO:0000256" key="2">
    <source>
        <dbReference type="ARBA" id="ARBA00007357"/>
    </source>
</evidence>
<dbReference type="InterPro" id="IPR024079">
    <property type="entry name" value="MetalloPept_cat_dom_sf"/>
</dbReference>
<reference evidence="11" key="1">
    <citation type="submission" date="2010-07" db="EMBL/GenBank/DDBJ databases">
        <authorList>
            <person name="Muzny D."/>
            <person name="Qin X."/>
            <person name="Deng J."/>
            <person name="Jiang H."/>
            <person name="Liu Y."/>
            <person name="Qu J."/>
            <person name="Song X.-Z."/>
            <person name="Zhang L."/>
            <person name="Thornton R."/>
            <person name="Coyle M."/>
            <person name="Francisco L."/>
            <person name="Jackson L."/>
            <person name="Javaid M."/>
            <person name="Korchina V."/>
            <person name="Kovar C."/>
            <person name="Mata R."/>
            <person name="Mathew T."/>
            <person name="Ngo R."/>
            <person name="Nguyen L."/>
            <person name="Nguyen N."/>
            <person name="Okwuonu G."/>
            <person name="Ongeri F."/>
            <person name="Pham C."/>
            <person name="Simmons D."/>
            <person name="Wilczek-Boney K."/>
            <person name="Hale W."/>
            <person name="Jakkamsetti A."/>
            <person name="Pham P."/>
            <person name="Ruth R."/>
            <person name="San Lucas F."/>
            <person name="Warren J."/>
            <person name="Zhang J."/>
            <person name="Zhao Z."/>
            <person name="Zhou C."/>
            <person name="Zhu D."/>
            <person name="Lee S."/>
            <person name="Bess C."/>
            <person name="Blankenburg K."/>
            <person name="Forbes L."/>
            <person name="Fu Q."/>
            <person name="Gubbala S."/>
            <person name="Hirani K."/>
            <person name="Jayaseelan J.C."/>
            <person name="Lara F."/>
            <person name="Munidasa M."/>
            <person name="Palculict T."/>
            <person name="Patil S."/>
            <person name="Pu L.-L."/>
            <person name="Saada N."/>
            <person name="Tang L."/>
            <person name="Weissenberger G."/>
            <person name="Zhu Y."/>
            <person name="Hemphill L."/>
            <person name="Shang Y."/>
            <person name="Youmans B."/>
            <person name="Ayvaz T."/>
            <person name="Ross M."/>
            <person name="Santibanez J."/>
            <person name="Aqrawi P."/>
            <person name="Gross S."/>
            <person name="Joshi V."/>
            <person name="Fowler G."/>
            <person name="Nazareth L."/>
            <person name="Reid J."/>
            <person name="Worley K."/>
            <person name="Petrosino J."/>
            <person name="Highlander S."/>
            <person name="Gibbs R."/>
        </authorList>
    </citation>
    <scope>NUCLEOTIDE SEQUENCE [LARGE SCALE GENOMIC DNA]</scope>
    <source>
        <strain evidence="11">DSM 16973</strain>
    </source>
</reference>
<dbReference type="GO" id="GO:0004222">
    <property type="term" value="F:metalloendopeptidase activity"/>
    <property type="evidence" value="ECO:0007669"/>
    <property type="project" value="InterPro"/>
</dbReference>
<dbReference type="STRING" id="862515.HMPREF0658_1043"/>
<dbReference type="EMBL" id="AEEI01000034">
    <property type="protein sequence ID" value="EFM02055.1"/>
    <property type="molecule type" value="Genomic_DNA"/>
</dbReference>
<dbReference type="PANTHER" id="PTHR11733:SF167">
    <property type="entry name" value="FI17812P1-RELATED"/>
    <property type="match status" value="1"/>
</dbReference>
<dbReference type="OrthoDB" id="9775677at2"/>
<dbReference type="RefSeq" id="WP_006948987.1">
    <property type="nucleotide sequence ID" value="NZ_BAJI01000021.1"/>
</dbReference>
<accession>E0NS92</accession>
<dbReference type="Gene3D" id="1.10.1380.10">
    <property type="entry name" value="Neutral endopeptidase , domain2"/>
    <property type="match status" value="1"/>
</dbReference>
<dbReference type="InterPro" id="IPR008753">
    <property type="entry name" value="Peptidase_M13_N"/>
</dbReference>
<dbReference type="GO" id="GO:0005886">
    <property type="term" value="C:plasma membrane"/>
    <property type="evidence" value="ECO:0007669"/>
    <property type="project" value="TreeGrafter"/>
</dbReference>
<evidence type="ECO:0000259" key="10">
    <source>
        <dbReference type="Pfam" id="PF05649"/>
    </source>
</evidence>
<evidence type="ECO:0000256" key="6">
    <source>
        <dbReference type="ARBA" id="ARBA00022833"/>
    </source>
</evidence>
<dbReference type="HOGENOM" id="CLU_006187_7_2_10"/>
<evidence type="ECO:0000259" key="9">
    <source>
        <dbReference type="Pfam" id="PF01431"/>
    </source>
</evidence>
<keyword evidence="7" id="KW-0482">Metalloprotease</keyword>
<evidence type="ECO:0000256" key="5">
    <source>
        <dbReference type="ARBA" id="ARBA00022801"/>
    </source>
</evidence>
<dbReference type="GO" id="GO:0016485">
    <property type="term" value="P:protein processing"/>
    <property type="evidence" value="ECO:0007669"/>
    <property type="project" value="TreeGrafter"/>
</dbReference>
<evidence type="ECO:0000256" key="3">
    <source>
        <dbReference type="ARBA" id="ARBA00022670"/>
    </source>
</evidence>
<dbReference type="CDD" id="cd08662">
    <property type="entry name" value="M13"/>
    <property type="match status" value="1"/>
</dbReference>
<dbReference type="Pfam" id="PF01431">
    <property type="entry name" value="Peptidase_M13"/>
    <property type="match status" value="1"/>
</dbReference>
<organism evidence="11 12">
    <name type="scientific">Hoylesella marshii DSM 16973 = JCM 13450</name>
    <dbReference type="NCBI Taxonomy" id="862515"/>
    <lineage>
        <taxon>Bacteria</taxon>
        <taxon>Pseudomonadati</taxon>
        <taxon>Bacteroidota</taxon>
        <taxon>Bacteroidia</taxon>
        <taxon>Bacteroidales</taxon>
        <taxon>Prevotellaceae</taxon>
        <taxon>Hoylesella</taxon>
    </lineage>
</organism>
<keyword evidence="6" id="KW-0862">Zinc</keyword>
<evidence type="ECO:0000256" key="1">
    <source>
        <dbReference type="ARBA" id="ARBA00001947"/>
    </source>
</evidence>
<keyword evidence="12" id="KW-1185">Reference proteome</keyword>
<protein>
    <submittedName>
        <fullName evidence="11">Peptidase family M13</fullName>
        <ecNumber evidence="11">3.4.24.-</ecNumber>
    </submittedName>
</protein>
<feature type="signal peptide" evidence="8">
    <location>
        <begin position="1"/>
        <end position="21"/>
    </location>
</feature>
<dbReference type="Pfam" id="PF05649">
    <property type="entry name" value="Peptidase_M13_N"/>
    <property type="match status" value="1"/>
</dbReference>
<keyword evidence="3" id="KW-0645">Protease</keyword>
<feature type="domain" description="Peptidase M13 N-terminal" evidence="10">
    <location>
        <begin position="40"/>
        <end position="421"/>
    </location>
</feature>
<dbReference type="GO" id="GO:0046872">
    <property type="term" value="F:metal ion binding"/>
    <property type="evidence" value="ECO:0007669"/>
    <property type="project" value="UniProtKB-KW"/>
</dbReference>
<keyword evidence="5 11" id="KW-0378">Hydrolase</keyword>
<keyword evidence="8" id="KW-0732">Signal</keyword>
<feature type="domain" description="Peptidase M13 C-terminal" evidence="9">
    <location>
        <begin position="475"/>
        <end position="675"/>
    </location>
</feature>
<dbReference type="Proteomes" id="UP000004394">
    <property type="component" value="Unassembled WGS sequence"/>
</dbReference>
<dbReference type="PANTHER" id="PTHR11733">
    <property type="entry name" value="ZINC METALLOPROTEASE FAMILY M13 NEPRILYSIN-RELATED"/>
    <property type="match status" value="1"/>
</dbReference>
<evidence type="ECO:0000256" key="8">
    <source>
        <dbReference type="SAM" id="SignalP"/>
    </source>
</evidence>
<sequence length="679" mass="76506">MKIKSLMTMAVMAIVPALGMAQTPLKSGIHQEDLDRSVRPGDSFYQFACGGWMKNNPLPAAYSRFGSFDRLAQDNNVRINNILTDLLKGTYKQGSVEQKLSDFYKLAMDSVRRNKEGVAPVMPLIRALEAAKTPAALQAIQLKYAAFGYGFPAGIGFGADEKNAKMNILNVYQGGLTLGLKEYYLDTDSATTAIREAYKKHIVRMFRLFGFKDAVAQKRMQDILKVETALAKVSKSRTELRDVEANYNKMTLKDFETKYPHLQLRKLLNAEGVKTEYFQEMVVGQPSFLAGADKVFAHITADELRACMELDVILGAANYLSDDVVAANFDFFGKTMSGRKENHPLWKRATAQVEGQMGEALGEIYVKRYFPAEAKARMETLVKNLQTALAGRIKAQTWMSDETKANALDKLATFYVKIGYPDKWKDMSGLVIDPKKSYYENVQNCRLFWDKWDIDYRAGKPVDKDEWGMTPQTVNAYYNPTTNEICFPAGILQVPFFDMTADDAFNYGAIGVVIGHEMTHGFDDQGRHYDKDGNMTDWWTESDGKNFTDRTGKYADFFSAIKVLPDLNANGQLTLGENLADHGGLQVAFNAFKNATKNKPLPTIDGFTPEQRFFLAYAGVWAANITEKEIRNRTKSDPHSLGKWRVDGALPHIDMWYDAFGIKEGDKMFIPKEQRLSLW</sequence>
<dbReference type="EC" id="3.4.24.-" evidence="11"/>
<dbReference type="SUPFAM" id="SSF55486">
    <property type="entry name" value="Metalloproteases ('zincins'), catalytic domain"/>
    <property type="match status" value="1"/>
</dbReference>
<evidence type="ECO:0000313" key="11">
    <source>
        <dbReference type="EMBL" id="EFM02055.1"/>
    </source>
</evidence>
<comment type="similarity">
    <text evidence="2">Belongs to the peptidase M13 family.</text>
</comment>
<dbReference type="Gene3D" id="3.40.390.10">
    <property type="entry name" value="Collagenase (Catalytic Domain)"/>
    <property type="match status" value="1"/>
</dbReference>